<organism evidence="1 2">
    <name type="scientific">Fraxinus pennsylvanica</name>
    <dbReference type="NCBI Taxonomy" id="56036"/>
    <lineage>
        <taxon>Eukaryota</taxon>
        <taxon>Viridiplantae</taxon>
        <taxon>Streptophyta</taxon>
        <taxon>Embryophyta</taxon>
        <taxon>Tracheophyta</taxon>
        <taxon>Spermatophyta</taxon>
        <taxon>Magnoliopsida</taxon>
        <taxon>eudicotyledons</taxon>
        <taxon>Gunneridae</taxon>
        <taxon>Pentapetalae</taxon>
        <taxon>asterids</taxon>
        <taxon>lamiids</taxon>
        <taxon>Lamiales</taxon>
        <taxon>Oleaceae</taxon>
        <taxon>Oleeae</taxon>
        <taxon>Fraxinus</taxon>
    </lineage>
</organism>
<dbReference type="InterPro" id="IPR011990">
    <property type="entry name" value="TPR-like_helical_dom_sf"/>
</dbReference>
<keyword evidence="2" id="KW-1185">Reference proteome</keyword>
<name>A0AAD2A2B3_9LAMI</name>
<dbReference type="AlphaFoldDB" id="A0AAD2A2B3"/>
<evidence type="ECO:0000313" key="1">
    <source>
        <dbReference type="EMBL" id="CAI9780155.1"/>
    </source>
</evidence>
<protein>
    <submittedName>
        <fullName evidence="1">Uncharacterized protein</fullName>
    </submittedName>
</protein>
<dbReference type="EMBL" id="OU503052">
    <property type="protein sequence ID" value="CAI9780155.1"/>
    <property type="molecule type" value="Genomic_DNA"/>
</dbReference>
<accession>A0AAD2A2B3</accession>
<sequence length="130" mass="14696">MLGRLLSSMRCDKEVLLLLKSNYTTLMKAFALSGQPKLANKFFDEVLNDPWVKVDLVSWNMSGEVPSPLKPDERLLDTLADICARAASLGKLWRLLLALKSTDYPQIRPSQENTCGNAFKDVYKYARLKS</sequence>
<reference evidence="1" key="1">
    <citation type="submission" date="2023-05" db="EMBL/GenBank/DDBJ databases">
        <authorList>
            <person name="Huff M."/>
        </authorList>
    </citation>
    <scope>NUCLEOTIDE SEQUENCE</scope>
</reference>
<proteinExistence type="predicted"/>
<gene>
    <name evidence="1" type="ORF">FPE_LOCUS27585</name>
</gene>
<dbReference type="Proteomes" id="UP000834106">
    <property type="component" value="Chromosome 17"/>
</dbReference>
<evidence type="ECO:0000313" key="2">
    <source>
        <dbReference type="Proteomes" id="UP000834106"/>
    </source>
</evidence>
<dbReference type="Gene3D" id="1.25.40.10">
    <property type="entry name" value="Tetratricopeptide repeat domain"/>
    <property type="match status" value="1"/>
</dbReference>